<keyword evidence="2" id="KW-1185">Reference proteome</keyword>
<sequence length="82" mass="9152">MRDIAATASPALVQHRSFQPVQRLFAMAERVPALRLRDLERRFVSADARLQADPFGPLGDDRLAVEDPVAKRGFYGFRAGRG</sequence>
<accession>A0A9X4L1S0</accession>
<gene>
    <name evidence="1" type="ORF">OMP40_23445</name>
</gene>
<evidence type="ECO:0000313" key="1">
    <source>
        <dbReference type="EMBL" id="MDG0811989.1"/>
    </source>
</evidence>
<dbReference type="Proteomes" id="UP001153404">
    <property type="component" value="Unassembled WGS sequence"/>
</dbReference>
<reference evidence="1" key="1">
    <citation type="submission" date="2022-10" db="EMBL/GenBank/DDBJ databases">
        <title>Comparative genomic analysis of Cohnella hashimotonis sp. nov., isolated from the International Space Station.</title>
        <authorList>
            <person name="Simpson A."/>
            <person name="Venkateswaran K."/>
        </authorList>
    </citation>
    <scope>NUCLEOTIDE SEQUENCE</scope>
    <source>
        <strain evidence="1">DSM 28161</strain>
    </source>
</reference>
<name>A0A9X4L1S0_9BACL</name>
<dbReference type="EMBL" id="JAPDIA010000008">
    <property type="protein sequence ID" value="MDG0811989.1"/>
    <property type="molecule type" value="Genomic_DNA"/>
</dbReference>
<organism evidence="1 2">
    <name type="scientific">Cohnella rhizosphaerae</name>
    <dbReference type="NCBI Taxonomy" id="1457232"/>
    <lineage>
        <taxon>Bacteria</taxon>
        <taxon>Bacillati</taxon>
        <taxon>Bacillota</taxon>
        <taxon>Bacilli</taxon>
        <taxon>Bacillales</taxon>
        <taxon>Paenibacillaceae</taxon>
        <taxon>Cohnella</taxon>
    </lineage>
</organism>
<dbReference type="AlphaFoldDB" id="A0A9X4L1S0"/>
<proteinExistence type="predicted"/>
<comment type="caution">
    <text evidence="1">The sequence shown here is derived from an EMBL/GenBank/DDBJ whole genome shotgun (WGS) entry which is preliminary data.</text>
</comment>
<protein>
    <submittedName>
        <fullName evidence="1">Uncharacterized protein</fullName>
    </submittedName>
</protein>
<evidence type="ECO:0000313" key="2">
    <source>
        <dbReference type="Proteomes" id="UP001153404"/>
    </source>
</evidence>